<dbReference type="InterPro" id="IPR036568">
    <property type="entry name" value="GGCT-like_sf"/>
</dbReference>
<dbReference type="CDD" id="cd06661">
    <property type="entry name" value="GGCT_like"/>
    <property type="match status" value="1"/>
</dbReference>
<dbReference type="Proteomes" id="UP000270261">
    <property type="component" value="Unassembled WGS sequence"/>
</dbReference>
<protein>
    <recommendedName>
        <fullName evidence="1">glutathione-specific gamma-glutamylcyclotransferase</fullName>
        <ecNumber evidence="1">4.3.2.7</ecNumber>
    </recommendedName>
</protein>
<proteinExistence type="predicted"/>
<reference evidence="4 5" key="1">
    <citation type="submission" date="2018-11" db="EMBL/GenBank/DDBJ databases">
        <title>Genome sequencing of Lautropia sp. KCOM 2505 (= ChDC F240).</title>
        <authorList>
            <person name="Kook J.-K."/>
            <person name="Park S.-N."/>
            <person name="Lim Y.K."/>
        </authorList>
    </citation>
    <scope>NUCLEOTIDE SEQUENCE [LARGE SCALE GENOMIC DNA]</scope>
    <source>
        <strain evidence="4 5">KCOM 2505</strain>
    </source>
</reference>
<dbReference type="EMBL" id="RRUE01000002">
    <property type="protein sequence ID" value="RRN43769.1"/>
    <property type="molecule type" value="Genomic_DNA"/>
</dbReference>
<organism evidence="4 5">
    <name type="scientific">Lautropia dentalis</name>
    <dbReference type="NCBI Taxonomy" id="2490857"/>
    <lineage>
        <taxon>Bacteria</taxon>
        <taxon>Pseudomonadati</taxon>
        <taxon>Pseudomonadota</taxon>
        <taxon>Betaproteobacteria</taxon>
        <taxon>Burkholderiales</taxon>
        <taxon>Burkholderiaceae</taxon>
        <taxon>Lautropia</taxon>
    </lineage>
</organism>
<dbReference type="InterPro" id="IPR013024">
    <property type="entry name" value="GGCT-like"/>
</dbReference>
<name>A0A3R8T0Q1_9BURK</name>
<sequence>MRAVPLPAGQPPVGNGTHHPARRHQRTGPSHRPSGQTRTPAQRHAGASAAVTVMTSPTTQQRAYMAPPTPPEYLAMQWAFAYGSLIWNPEFEFDERHKVRIDGYHRAFCINSHTYRGTPDDPGVVLGLDAGGSCEGIVYRVRSGQEAAIMDRIYQREMVSEVYCPHVADITLPDGRQIQALTFVACQDDPHGYLPGPRTEVLRRLRECTGCKGPNRDYALNTQKALHEWGIRDEALDALIAEMQQDCCAPA</sequence>
<dbReference type="GO" id="GO:0006751">
    <property type="term" value="P:glutathione catabolic process"/>
    <property type="evidence" value="ECO:0007669"/>
    <property type="project" value="InterPro"/>
</dbReference>
<dbReference type="PANTHER" id="PTHR12192:SF2">
    <property type="entry name" value="GLUTATHIONE-SPECIFIC GAMMA-GLUTAMYLCYCLOTRANSFERASE 2"/>
    <property type="match status" value="1"/>
</dbReference>
<evidence type="ECO:0000313" key="4">
    <source>
        <dbReference type="EMBL" id="RRN43769.1"/>
    </source>
</evidence>
<evidence type="ECO:0000256" key="3">
    <source>
        <dbReference type="SAM" id="MobiDB-lite"/>
    </source>
</evidence>
<dbReference type="Pfam" id="PF04752">
    <property type="entry name" value="ChaC"/>
    <property type="match status" value="1"/>
</dbReference>
<dbReference type="EC" id="4.3.2.7" evidence="1"/>
<keyword evidence="2" id="KW-0456">Lyase</keyword>
<gene>
    <name evidence="4" type="ORF">EHV23_10150</name>
</gene>
<dbReference type="PANTHER" id="PTHR12192">
    <property type="entry name" value="CATION TRANSPORT PROTEIN CHAC-RELATED"/>
    <property type="match status" value="1"/>
</dbReference>
<dbReference type="Gene3D" id="3.10.490.10">
    <property type="entry name" value="Gamma-glutamyl cyclotransferase-like"/>
    <property type="match status" value="1"/>
</dbReference>
<feature type="region of interest" description="Disordered" evidence="3">
    <location>
        <begin position="1"/>
        <end position="48"/>
    </location>
</feature>
<comment type="caution">
    <text evidence="4">The sequence shown here is derived from an EMBL/GenBank/DDBJ whole genome shotgun (WGS) entry which is preliminary data.</text>
</comment>
<evidence type="ECO:0000256" key="2">
    <source>
        <dbReference type="ARBA" id="ARBA00023239"/>
    </source>
</evidence>
<dbReference type="GO" id="GO:0005737">
    <property type="term" value="C:cytoplasm"/>
    <property type="evidence" value="ECO:0007669"/>
    <property type="project" value="TreeGrafter"/>
</dbReference>
<dbReference type="InterPro" id="IPR006840">
    <property type="entry name" value="ChaC"/>
</dbReference>
<dbReference type="AlphaFoldDB" id="A0A3R8T0Q1"/>
<dbReference type="SUPFAM" id="SSF110857">
    <property type="entry name" value="Gamma-glutamyl cyclotransferase-like"/>
    <property type="match status" value="1"/>
</dbReference>
<evidence type="ECO:0000256" key="1">
    <source>
        <dbReference type="ARBA" id="ARBA00012344"/>
    </source>
</evidence>
<evidence type="ECO:0000313" key="5">
    <source>
        <dbReference type="Proteomes" id="UP000270261"/>
    </source>
</evidence>
<dbReference type="GO" id="GO:0061928">
    <property type="term" value="F:glutathione specific gamma-glutamylcyclotransferase activity"/>
    <property type="evidence" value="ECO:0007669"/>
    <property type="project" value="UniProtKB-EC"/>
</dbReference>
<accession>A0A3R8T0Q1</accession>
<keyword evidence="5" id="KW-1185">Reference proteome</keyword>